<reference evidence="3" key="1">
    <citation type="submission" date="2022-11" db="EMBL/GenBank/DDBJ databases">
        <title>Centuries of genome instability and evolution in soft-shell clam transmissible cancer (bioRxiv).</title>
        <authorList>
            <person name="Hart S.F.M."/>
            <person name="Yonemitsu M.A."/>
            <person name="Giersch R.M."/>
            <person name="Beal B.F."/>
            <person name="Arriagada G."/>
            <person name="Davis B.W."/>
            <person name="Ostrander E.A."/>
            <person name="Goff S.P."/>
            <person name="Metzger M.J."/>
        </authorList>
    </citation>
    <scope>NUCLEOTIDE SEQUENCE</scope>
    <source>
        <strain evidence="3">MELC-2E11</strain>
        <tissue evidence="3">Siphon/mantle</tissue>
    </source>
</reference>
<name>A0ABY7EJA8_MYAAR</name>
<accession>A0ABY7EJA8</accession>
<feature type="compositionally biased region" description="Low complexity" evidence="2">
    <location>
        <begin position="137"/>
        <end position="146"/>
    </location>
</feature>
<dbReference type="Proteomes" id="UP001164746">
    <property type="component" value="Chromosome 6"/>
</dbReference>
<evidence type="ECO:0000256" key="1">
    <source>
        <dbReference type="ARBA" id="ARBA00006290"/>
    </source>
</evidence>
<keyword evidence="4" id="KW-1185">Reference proteome</keyword>
<feature type="region of interest" description="Disordered" evidence="2">
    <location>
        <begin position="79"/>
        <end position="196"/>
    </location>
</feature>
<dbReference type="Pfam" id="PF10152">
    <property type="entry name" value="CCDC53"/>
    <property type="match status" value="1"/>
</dbReference>
<evidence type="ECO:0000256" key="2">
    <source>
        <dbReference type="SAM" id="MobiDB-lite"/>
    </source>
</evidence>
<evidence type="ECO:0000313" key="4">
    <source>
        <dbReference type="Proteomes" id="UP001164746"/>
    </source>
</evidence>
<dbReference type="PANTHER" id="PTHR13015">
    <property type="entry name" value="PROTEIN AD-016-RELATED"/>
    <property type="match status" value="1"/>
</dbReference>
<feature type="compositionally biased region" description="Low complexity" evidence="2">
    <location>
        <begin position="160"/>
        <end position="175"/>
    </location>
</feature>
<dbReference type="EMBL" id="CP111017">
    <property type="protein sequence ID" value="WAR09027.1"/>
    <property type="molecule type" value="Genomic_DNA"/>
</dbReference>
<dbReference type="InterPro" id="IPR019309">
    <property type="entry name" value="WASHC3"/>
</dbReference>
<feature type="compositionally biased region" description="Polar residues" evidence="2">
    <location>
        <begin position="83"/>
        <end position="94"/>
    </location>
</feature>
<gene>
    <name evidence="3" type="ORF">MAR_018985</name>
</gene>
<dbReference type="PANTHER" id="PTHR13015:SF0">
    <property type="entry name" value="WASH COMPLEX SUBUNIT 3"/>
    <property type="match status" value="1"/>
</dbReference>
<sequence length="196" mass="20133">MDEDGLPLVGPGVDYTQVEAINQKRIIAFVNHFVSHTAGFLNRFSCVCEEKLEQLSHRMQQLDITMSLLEAKINSIPGMENVTAPSGSTPAQSQPGDGGAAPPPSATPQAPPPPGAEAAPPPPPGAEAPPPPPEEPAPAANPGVPETAVKGKMAAEGLNPDLLDTPDAPAPAGGASKNDDFSSDEDNQSDDSSDFD</sequence>
<dbReference type="Gene3D" id="1.20.5.110">
    <property type="match status" value="1"/>
</dbReference>
<evidence type="ECO:0000313" key="3">
    <source>
        <dbReference type="EMBL" id="WAR09027.1"/>
    </source>
</evidence>
<feature type="compositionally biased region" description="Acidic residues" evidence="2">
    <location>
        <begin position="181"/>
        <end position="196"/>
    </location>
</feature>
<organism evidence="3 4">
    <name type="scientific">Mya arenaria</name>
    <name type="common">Soft-shell clam</name>
    <dbReference type="NCBI Taxonomy" id="6604"/>
    <lineage>
        <taxon>Eukaryota</taxon>
        <taxon>Metazoa</taxon>
        <taxon>Spiralia</taxon>
        <taxon>Lophotrochozoa</taxon>
        <taxon>Mollusca</taxon>
        <taxon>Bivalvia</taxon>
        <taxon>Autobranchia</taxon>
        <taxon>Heteroconchia</taxon>
        <taxon>Euheterodonta</taxon>
        <taxon>Imparidentia</taxon>
        <taxon>Neoheterodontei</taxon>
        <taxon>Myida</taxon>
        <taxon>Myoidea</taxon>
        <taxon>Myidae</taxon>
        <taxon>Mya</taxon>
    </lineage>
</organism>
<proteinExistence type="inferred from homology"/>
<protein>
    <submittedName>
        <fullName evidence="3">WASC3-like protein</fullName>
    </submittedName>
</protein>
<feature type="compositionally biased region" description="Pro residues" evidence="2">
    <location>
        <begin position="101"/>
        <end position="136"/>
    </location>
</feature>
<comment type="similarity">
    <text evidence="1">Belongs to the CCDC53 family.</text>
</comment>